<evidence type="ECO:0000313" key="5">
    <source>
        <dbReference type="Proteomes" id="UP001179952"/>
    </source>
</evidence>
<dbReference type="SUPFAM" id="SSF52540">
    <property type="entry name" value="P-loop containing nucleoside triphosphate hydrolases"/>
    <property type="match status" value="2"/>
</dbReference>
<dbReference type="GO" id="GO:0000184">
    <property type="term" value="P:nuclear-transcribed mRNA catabolic process, nonsense-mediated decay"/>
    <property type="evidence" value="ECO:0007669"/>
    <property type="project" value="UniProtKB-KW"/>
</dbReference>
<evidence type="ECO:0008006" key="6">
    <source>
        <dbReference type="Google" id="ProtNLM"/>
    </source>
</evidence>
<name>A0AAV9B799_ACOGR</name>
<reference evidence="4" key="2">
    <citation type="submission" date="2023-06" db="EMBL/GenBank/DDBJ databases">
        <authorList>
            <person name="Ma L."/>
            <person name="Liu K.-W."/>
            <person name="Li Z."/>
            <person name="Hsiao Y.-Y."/>
            <person name="Qi Y."/>
            <person name="Fu T."/>
            <person name="Tang G."/>
            <person name="Zhang D."/>
            <person name="Sun W.-H."/>
            <person name="Liu D.-K."/>
            <person name="Li Y."/>
            <person name="Chen G.-Z."/>
            <person name="Liu X.-D."/>
            <person name="Liao X.-Y."/>
            <person name="Jiang Y.-T."/>
            <person name="Yu X."/>
            <person name="Hao Y."/>
            <person name="Huang J."/>
            <person name="Zhao X.-W."/>
            <person name="Ke S."/>
            <person name="Chen Y.-Y."/>
            <person name="Wu W.-L."/>
            <person name="Hsu J.-L."/>
            <person name="Lin Y.-F."/>
            <person name="Huang M.-D."/>
            <person name="Li C.-Y."/>
            <person name="Huang L."/>
            <person name="Wang Z.-W."/>
            <person name="Zhao X."/>
            <person name="Zhong W.-Y."/>
            <person name="Peng D.-H."/>
            <person name="Ahmad S."/>
            <person name="Lan S."/>
            <person name="Zhang J.-S."/>
            <person name="Tsai W.-C."/>
            <person name="Van De Peer Y."/>
            <person name="Liu Z.-J."/>
        </authorList>
    </citation>
    <scope>NUCLEOTIDE SEQUENCE</scope>
    <source>
        <strain evidence="4">SCP</strain>
        <tissue evidence="4">Leaves</tissue>
    </source>
</reference>
<feature type="region of interest" description="Disordered" evidence="3">
    <location>
        <begin position="1"/>
        <end position="52"/>
    </location>
</feature>
<dbReference type="PANTHER" id="PTHR14270">
    <property type="entry name" value="NONSENSE-MEDIATED MRNA DECAY FACTOR SMG9"/>
    <property type="match status" value="1"/>
</dbReference>
<feature type="compositionally biased region" description="Pro residues" evidence="3">
    <location>
        <begin position="19"/>
        <end position="31"/>
    </location>
</feature>
<keyword evidence="2" id="KW-0866">Nonsense-mediated mRNA decay</keyword>
<comment type="caution">
    <text evidence="4">The sequence shown here is derived from an EMBL/GenBank/DDBJ whole genome shotgun (WGS) entry which is preliminary data.</text>
</comment>
<evidence type="ECO:0000256" key="2">
    <source>
        <dbReference type="ARBA" id="ARBA00023161"/>
    </source>
</evidence>
<feature type="compositionally biased region" description="Low complexity" evidence="3">
    <location>
        <begin position="1"/>
        <end position="18"/>
    </location>
</feature>
<dbReference type="PANTHER" id="PTHR14270:SF0">
    <property type="entry name" value="NONSENSE-MEDIATED MRNA DECAY FACTOR SMG9"/>
    <property type="match status" value="1"/>
</dbReference>
<evidence type="ECO:0000256" key="3">
    <source>
        <dbReference type="SAM" id="MobiDB-lite"/>
    </source>
</evidence>
<comment type="similarity">
    <text evidence="1">Belongs to the SMG9 family.</text>
</comment>
<dbReference type="Proteomes" id="UP001179952">
    <property type="component" value="Unassembled WGS sequence"/>
</dbReference>
<organism evidence="4 5">
    <name type="scientific">Acorus gramineus</name>
    <name type="common">Dwarf sweet flag</name>
    <dbReference type="NCBI Taxonomy" id="55184"/>
    <lineage>
        <taxon>Eukaryota</taxon>
        <taxon>Viridiplantae</taxon>
        <taxon>Streptophyta</taxon>
        <taxon>Embryophyta</taxon>
        <taxon>Tracheophyta</taxon>
        <taxon>Spermatophyta</taxon>
        <taxon>Magnoliopsida</taxon>
        <taxon>Liliopsida</taxon>
        <taxon>Acoraceae</taxon>
        <taxon>Acorus</taxon>
    </lineage>
</organism>
<evidence type="ECO:0000256" key="1">
    <source>
        <dbReference type="ARBA" id="ARBA00007712"/>
    </source>
</evidence>
<dbReference type="AlphaFoldDB" id="A0AAV9B799"/>
<reference evidence="4" key="1">
    <citation type="journal article" date="2023" name="Nat. Commun.">
        <title>Diploid and tetraploid genomes of Acorus and the evolution of monocots.</title>
        <authorList>
            <person name="Ma L."/>
            <person name="Liu K.W."/>
            <person name="Li Z."/>
            <person name="Hsiao Y.Y."/>
            <person name="Qi Y."/>
            <person name="Fu T."/>
            <person name="Tang G.D."/>
            <person name="Zhang D."/>
            <person name="Sun W.H."/>
            <person name="Liu D.K."/>
            <person name="Li Y."/>
            <person name="Chen G.Z."/>
            <person name="Liu X.D."/>
            <person name="Liao X.Y."/>
            <person name="Jiang Y.T."/>
            <person name="Yu X."/>
            <person name="Hao Y."/>
            <person name="Huang J."/>
            <person name="Zhao X.W."/>
            <person name="Ke S."/>
            <person name="Chen Y.Y."/>
            <person name="Wu W.L."/>
            <person name="Hsu J.L."/>
            <person name="Lin Y.F."/>
            <person name="Huang M.D."/>
            <person name="Li C.Y."/>
            <person name="Huang L."/>
            <person name="Wang Z.W."/>
            <person name="Zhao X."/>
            <person name="Zhong W.Y."/>
            <person name="Peng D.H."/>
            <person name="Ahmad S."/>
            <person name="Lan S."/>
            <person name="Zhang J.S."/>
            <person name="Tsai W.C."/>
            <person name="Van de Peer Y."/>
            <person name="Liu Z.J."/>
        </authorList>
    </citation>
    <scope>NUCLEOTIDE SEQUENCE</scope>
    <source>
        <strain evidence="4">SCP</strain>
    </source>
</reference>
<gene>
    <name evidence="4" type="ORF">QJS04_geneDACA012195</name>
</gene>
<dbReference type="EMBL" id="JAUJYN010000004">
    <property type="protein sequence ID" value="KAK1272366.1"/>
    <property type="molecule type" value="Genomic_DNA"/>
</dbReference>
<evidence type="ECO:0000313" key="4">
    <source>
        <dbReference type="EMBL" id="KAK1272366.1"/>
    </source>
</evidence>
<sequence>MATTSAAVTASNPPSTSSPAPPPPSLPPPAPKILLAKPPGAGPAAFARDDDSTSAAASSSVAARSRVPSIGSLNLLSDSWDFHPDRILPFLTENTDFTVIGVIGPPGVGKSTILNELYGFDGSSPSMLPPFATQSEETKLMAKHCTVGIELRVSAERFILVDAQPVSSPSVLVEMMRPDGSSSVPVISGESMSADLAHELMGIQLGVFLASVCHVLLVVSDEVNDSSMWNLMSTVDLLKHAIPDPSLLTSSNSQGSNPALEKEIKDNVWATKEEFLATPVFVFTKLRDQELSPASLSLLKKALSHYLSSSSFSGTKHGNMTRMGNNSCASIESKSDCSDPVGPNLFLLPTKSLDDSQRAQYESYVSMMGQLRDQILSMNYRPFSKPVSERDWLKNSARIWELVKKSPTIADYSRMLQNSGLFRR</sequence>
<accession>A0AAV9B799</accession>
<dbReference type="InterPro" id="IPR039177">
    <property type="entry name" value="SMG9"/>
</dbReference>
<protein>
    <recommendedName>
        <fullName evidence="6">Protein SMG9-like</fullName>
    </recommendedName>
</protein>
<proteinExistence type="inferred from homology"/>
<dbReference type="InterPro" id="IPR027417">
    <property type="entry name" value="P-loop_NTPase"/>
</dbReference>
<keyword evidence="5" id="KW-1185">Reference proteome</keyword>